<dbReference type="CDD" id="cd00051">
    <property type="entry name" value="EFh"/>
    <property type="match status" value="1"/>
</dbReference>
<dbReference type="Pfam" id="PF13499">
    <property type="entry name" value="EF-hand_7"/>
    <property type="match status" value="1"/>
</dbReference>
<reference evidence="5" key="1">
    <citation type="journal article" date="2019" name="Int. J. Syst. Evol. Microbiol.">
        <title>The Global Catalogue of Microorganisms (GCM) 10K type strain sequencing project: providing services to taxonomists for standard genome sequencing and annotation.</title>
        <authorList>
            <consortium name="The Broad Institute Genomics Platform"/>
            <consortium name="The Broad Institute Genome Sequencing Center for Infectious Disease"/>
            <person name="Wu L."/>
            <person name="Ma J."/>
        </authorList>
    </citation>
    <scope>NUCLEOTIDE SEQUENCE [LARGE SCALE GENOMIC DNA]</scope>
    <source>
        <strain evidence="5">JCM 17727</strain>
    </source>
</reference>
<evidence type="ECO:0000313" key="5">
    <source>
        <dbReference type="Proteomes" id="UP001501294"/>
    </source>
</evidence>
<organism evidence="4 5">
    <name type="scientific">Kangiella taiwanensis</name>
    <dbReference type="NCBI Taxonomy" id="1079179"/>
    <lineage>
        <taxon>Bacteria</taxon>
        <taxon>Pseudomonadati</taxon>
        <taxon>Pseudomonadota</taxon>
        <taxon>Gammaproteobacteria</taxon>
        <taxon>Kangiellales</taxon>
        <taxon>Kangiellaceae</taxon>
        <taxon>Kangiella</taxon>
    </lineage>
</organism>
<keyword evidence="5" id="KW-1185">Reference proteome</keyword>
<dbReference type="PROSITE" id="PS00018">
    <property type="entry name" value="EF_HAND_1"/>
    <property type="match status" value="2"/>
</dbReference>
<feature type="domain" description="EF-hand" evidence="3">
    <location>
        <begin position="7"/>
        <end position="42"/>
    </location>
</feature>
<evidence type="ECO:0000313" key="4">
    <source>
        <dbReference type="EMBL" id="GAA4352910.1"/>
    </source>
</evidence>
<comment type="caution">
    <text evidence="4">The sequence shown here is derived from an EMBL/GenBank/DDBJ whole genome shotgun (WGS) entry which is preliminary data.</text>
</comment>
<proteinExistence type="predicted"/>
<dbReference type="InterPro" id="IPR011992">
    <property type="entry name" value="EF-hand-dom_pair"/>
</dbReference>
<evidence type="ECO:0000256" key="1">
    <source>
        <dbReference type="ARBA" id="ARBA00022737"/>
    </source>
</evidence>
<name>A0ABP8I7E9_9GAMM</name>
<accession>A0ABP8I7E9</accession>
<dbReference type="PANTHER" id="PTHR23050">
    <property type="entry name" value="CALCIUM BINDING PROTEIN"/>
    <property type="match status" value="1"/>
</dbReference>
<dbReference type="Proteomes" id="UP001501294">
    <property type="component" value="Unassembled WGS sequence"/>
</dbReference>
<dbReference type="Gene3D" id="1.10.238.10">
    <property type="entry name" value="EF-hand"/>
    <property type="match status" value="1"/>
</dbReference>
<dbReference type="EMBL" id="BAABFU010000003">
    <property type="protein sequence ID" value="GAA4352910.1"/>
    <property type="molecule type" value="Genomic_DNA"/>
</dbReference>
<dbReference type="PROSITE" id="PS50222">
    <property type="entry name" value="EF_HAND_2"/>
    <property type="match status" value="2"/>
</dbReference>
<dbReference type="SMART" id="SM00054">
    <property type="entry name" value="EFh"/>
    <property type="match status" value="2"/>
</dbReference>
<feature type="domain" description="EF-hand" evidence="3">
    <location>
        <begin position="43"/>
        <end position="78"/>
    </location>
</feature>
<dbReference type="RefSeq" id="WP_223579331.1">
    <property type="nucleotide sequence ID" value="NZ_BAABFU010000003.1"/>
</dbReference>
<dbReference type="InterPro" id="IPR002048">
    <property type="entry name" value="EF_hand_dom"/>
</dbReference>
<keyword evidence="2" id="KW-0106">Calcium</keyword>
<keyword evidence="1" id="KW-0677">Repeat</keyword>
<dbReference type="InterPro" id="IPR050145">
    <property type="entry name" value="Centrin_CML-like"/>
</dbReference>
<gene>
    <name evidence="4" type="ORF">GCM10023150_20970</name>
</gene>
<evidence type="ECO:0000259" key="3">
    <source>
        <dbReference type="PROSITE" id="PS50222"/>
    </source>
</evidence>
<dbReference type="InterPro" id="IPR018247">
    <property type="entry name" value="EF_Hand_1_Ca_BS"/>
</dbReference>
<protein>
    <recommendedName>
        <fullName evidence="3">EF-hand domain-containing protein</fullName>
    </recommendedName>
</protein>
<sequence>MKPLSEERIGEIKEHFNFFDRDNNGRIDVDEFGELLQVLSPDAGDEQIHKGFSLVDTDGSGYIEFEEFLTWWKTCWWEF</sequence>
<evidence type="ECO:0000256" key="2">
    <source>
        <dbReference type="ARBA" id="ARBA00022837"/>
    </source>
</evidence>
<dbReference type="SUPFAM" id="SSF47473">
    <property type="entry name" value="EF-hand"/>
    <property type="match status" value="1"/>
</dbReference>